<dbReference type="Gene3D" id="3.40.50.1220">
    <property type="entry name" value="TPP-binding domain"/>
    <property type="match status" value="1"/>
</dbReference>
<reference evidence="7 8" key="1">
    <citation type="journal article" date="2012" name="Int. J. Syst. Evol. Microbiol.">
        <title>Vibrio caribbeanicus sp. nov., isolated from the marine sponge Scleritoderma cyanea.</title>
        <authorList>
            <person name="Hoffmann M."/>
            <person name="Monday S.R."/>
            <person name="Allard M.W."/>
            <person name="Strain E.A."/>
            <person name="Whittaker P."/>
            <person name="Naum M."/>
            <person name="McCarthy P.J."/>
            <person name="Lopez J.V."/>
            <person name="Fischer M."/>
            <person name="Brown E.W."/>
        </authorList>
    </citation>
    <scope>NUCLEOTIDE SEQUENCE [LARGE SCALE GENOMIC DNA]</scope>
    <source>
        <strain evidence="8">DSMZ 21326</strain>
    </source>
</reference>
<dbReference type="InterPro" id="IPR045229">
    <property type="entry name" value="TPP_enz"/>
</dbReference>
<dbReference type="InterPro" id="IPR011766">
    <property type="entry name" value="TPP_enzyme_TPP-bd"/>
</dbReference>
<dbReference type="Proteomes" id="UP000006228">
    <property type="component" value="Unassembled WGS sequence"/>
</dbReference>
<dbReference type="PANTHER" id="PTHR18968:SF142">
    <property type="entry name" value="ACETOLACTATE SYNTHASE"/>
    <property type="match status" value="1"/>
</dbReference>
<accession>E8M576</accession>
<dbReference type="GO" id="GO:0050660">
    <property type="term" value="F:flavin adenine dinucleotide binding"/>
    <property type="evidence" value="ECO:0007669"/>
    <property type="project" value="TreeGrafter"/>
</dbReference>
<dbReference type="InterPro" id="IPR029061">
    <property type="entry name" value="THDP-binding"/>
</dbReference>
<evidence type="ECO:0000256" key="1">
    <source>
        <dbReference type="ARBA" id="ARBA00007812"/>
    </source>
</evidence>
<protein>
    <submittedName>
        <fullName evidence="7">Thiamine pyrophosphate protein TPP binding domain-containing protein</fullName>
    </submittedName>
</protein>
<dbReference type="Pfam" id="PF00205">
    <property type="entry name" value="TPP_enzyme_M"/>
    <property type="match status" value="1"/>
</dbReference>
<dbReference type="InterPro" id="IPR029035">
    <property type="entry name" value="DHS-like_NAD/FAD-binding_dom"/>
</dbReference>
<evidence type="ECO:0000259" key="6">
    <source>
        <dbReference type="Pfam" id="PF02776"/>
    </source>
</evidence>
<evidence type="ECO:0000256" key="3">
    <source>
        <dbReference type="RuleBase" id="RU362132"/>
    </source>
</evidence>
<dbReference type="eggNOG" id="COG0028">
    <property type="taxonomic scope" value="Bacteria"/>
</dbReference>
<evidence type="ECO:0000259" key="5">
    <source>
        <dbReference type="Pfam" id="PF02775"/>
    </source>
</evidence>
<dbReference type="InterPro" id="IPR012000">
    <property type="entry name" value="Thiamin_PyroP_enz_cen_dom"/>
</dbReference>
<dbReference type="RefSeq" id="WP_008075810.1">
    <property type="nucleotide sequence ID" value="NZ_AEVT01000053.1"/>
</dbReference>
<proteinExistence type="inferred from homology"/>
<keyword evidence="2 3" id="KW-0786">Thiamine pyrophosphate</keyword>
<dbReference type="SUPFAM" id="SSF52467">
    <property type="entry name" value="DHS-like NAD/FAD-binding domain"/>
    <property type="match status" value="1"/>
</dbReference>
<dbReference type="SUPFAM" id="SSF52518">
    <property type="entry name" value="Thiamin diphosphate-binding fold (THDP-binding)"/>
    <property type="match status" value="2"/>
</dbReference>
<comment type="caution">
    <text evidence="7">The sequence shown here is derived from an EMBL/GenBank/DDBJ whole genome shotgun (WGS) entry which is preliminary data.</text>
</comment>
<dbReference type="GO" id="GO:0005948">
    <property type="term" value="C:acetolactate synthase complex"/>
    <property type="evidence" value="ECO:0007669"/>
    <property type="project" value="TreeGrafter"/>
</dbReference>
<feature type="domain" description="Thiamine pyrophosphate enzyme TPP-binding" evidence="5">
    <location>
        <begin position="407"/>
        <end position="545"/>
    </location>
</feature>
<gene>
    <name evidence="7" type="ORF">VISI1226_16848</name>
</gene>
<evidence type="ECO:0000313" key="8">
    <source>
        <dbReference type="Proteomes" id="UP000006228"/>
    </source>
</evidence>
<dbReference type="GO" id="GO:0000287">
    <property type="term" value="F:magnesium ion binding"/>
    <property type="evidence" value="ECO:0007669"/>
    <property type="project" value="InterPro"/>
</dbReference>
<dbReference type="AlphaFoldDB" id="E8M576"/>
<dbReference type="CDD" id="cd00568">
    <property type="entry name" value="TPP_enzymes"/>
    <property type="match status" value="1"/>
</dbReference>
<dbReference type="Pfam" id="PF02776">
    <property type="entry name" value="TPP_enzyme_N"/>
    <property type="match status" value="1"/>
</dbReference>
<evidence type="ECO:0000256" key="2">
    <source>
        <dbReference type="ARBA" id="ARBA00023052"/>
    </source>
</evidence>
<dbReference type="Pfam" id="PF02775">
    <property type="entry name" value="TPP_enzyme_C"/>
    <property type="match status" value="1"/>
</dbReference>
<dbReference type="GeneID" id="95568761"/>
<dbReference type="CDD" id="cd07035">
    <property type="entry name" value="TPP_PYR_POX_like"/>
    <property type="match status" value="1"/>
</dbReference>
<dbReference type="EMBL" id="AEVT01000053">
    <property type="protein sequence ID" value="EGA70927.1"/>
    <property type="molecule type" value="Genomic_DNA"/>
</dbReference>
<dbReference type="InterPro" id="IPR012001">
    <property type="entry name" value="Thiamin_PyroP_enz_TPP-bd_dom"/>
</dbReference>
<sequence>MMRVADYIFEKLSSIGVKTPFVVTGRGALFLNDAIAKRTDMDPCFVHHEQSASFAAIAVSETTDTIGCAVVSTGCASTNTITGVLSGWQDGLPAIFVSGQNTLAETTRYTGKKLRTYGQQEADIVELVKPITKYAVMITDPQTIRYELEKALHLANEGRKGPVWIDVPLDIQNMRVDPDQMVGFSPMHKSQRDLSVEIEQVAKDISAARRPVVLIGSGIKHSKTEEALADFVEKYQIPLVYTASGADAYGSKNDLSIGSFGSMGCSRAGAFAVQNSDYLLVLGSRLTSMTTGVDYCKFARNSKVVVVDIDPEEHNKDGVKIDQLVHADLKRFWESIASFDINTTDKEWVDKCVHWKQIFKSTHKISSSDNSAVDLYDLADSLSVSMASNAVFVCDSGFADVILPTNIDFSNSQTCVHPVSQGAMGFALPAALGIEKCSGRPTIVVVGDGSIMMNLQELQSISDQKANIKIFVVNNNAYAIIRRRQKELFRRRTIGTDDTNGVNCPDFSKIADCFNFTYCRIDNSDNLTDKVSRVLEQSGPVLCEVMGLEDQQYVEVAYAKTASKKYVRRPLEDQWPFLDRETFLEEMIIETIDQ</sequence>
<feature type="domain" description="Thiamine pyrophosphate enzyme central" evidence="4">
    <location>
        <begin position="198"/>
        <end position="332"/>
    </location>
</feature>
<dbReference type="GO" id="GO:0009097">
    <property type="term" value="P:isoleucine biosynthetic process"/>
    <property type="evidence" value="ECO:0007669"/>
    <property type="project" value="TreeGrafter"/>
</dbReference>
<name>E8M576_PHOS4</name>
<evidence type="ECO:0000313" key="7">
    <source>
        <dbReference type="EMBL" id="EGA70927.1"/>
    </source>
</evidence>
<dbReference type="GO" id="GO:0030976">
    <property type="term" value="F:thiamine pyrophosphate binding"/>
    <property type="evidence" value="ECO:0007669"/>
    <property type="project" value="InterPro"/>
</dbReference>
<dbReference type="PANTHER" id="PTHR18968">
    <property type="entry name" value="THIAMINE PYROPHOSPHATE ENZYMES"/>
    <property type="match status" value="1"/>
</dbReference>
<comment type="similarity">
    <text evidence="1 3">Belongs to the TPP enzyme family.</text>
</comment>
<dbReference type="OrthoDB" id="9785953at2"/>
<organism evidence="7 8">
    <name type="scientific">Vibrio sinaloensis DSM 21326</name>
    <dbReference type="NCBI Taxonomy" id="945550"/>
    <lineage>
        <taxon>Bacteria</taxon>
        <taxon>Pseudomonadati</taxon>
        <taxon>Pseudomonadota</taxon>
        <taxon>Gammaproteobacteria</taxon>
        <taxon>Vibrionales</taxon>
        <taxon>Vibrionaceae</taxon>
        <taxon>Vibrio</taxon>
        <taxon>Vibrio oreintalis group</taxon>
    </lineage>
</organism>
<dbReference type="Gene3D" id="3.40.50.970">
    <property type="match status" value="2"/>
</dbReference>
<dbReference type="GO" id="GO:0009099">
    <property type="term" value="P:L-valine biosynthetic process"/>
    <property type="evidence" value="ECO:0007669"/>
    <property type="project" value="TreeGrafter"/>
</dbReference>
<feature type="domain" description="Thiamine pyrophosphate enzyme N-terminal TPP-binding" evidence="6">
    <location>
        <begin position="2"/>
        <end position="125"/>
    </location>
</feature>
<dbReference type="GO" id="GO:0003984">
    <property type="term" value="F:acetolactate synthase activity"/>
    <property type="evidence" value="ECO:0007669"/>
    <property type="project" value="TreeGrafter"/>
</dbReference>
<evidence type="ECO:0000259" key="4">
    <source>
        <dbReference type="Pfam" id="PF00205"/>
    </source>
</evidence>